<proteinExistence type="predicted"/>
<feature type="chain" id="PRO_5003188516" description="Outer membrane protein beta-barrel domain-containing protein" evidence="2">
    <location>
        <begin position="19"/>
        <end position="190"/>
    </location>
</feature>
<keyword evidence="1 2" id="KW-0732">Signal</keyword>
<dbReference type="InterPro" id="IPR027385">
    <property type="entry name" value="Beta-barrel_OMP"/>
</dbReference>
<organism evidence="4 5">
    <name type="scientific">Leadbetterella byssophila (strain DSM 17132 / JCM 16389 / KACC 11308 / NBRC 106382 / 4M15)</name>
    <dbReference type="NCBI Taxonomy" id="649349"/>
    <lineage>
        <taxon>Bacteria</taxon>
        <taxon>Pseudomonadati</taxon>
        <taxon>Bacteroidota</taxon>
        <taxon>Cytophagia</taxon>
        <taxon>Cytophagales</taxon>
        <taxon>Leadbetterellaceae</taxon>
        <taxon>Leadbetterella</taxon>
    </lineage>
</organism>
<reference key="1">
    <citation type="submission" date="2010-11" db="EMBL/GenBank/DDBJ databases">
        <title>The complete genome of Leadbetterella byssophila DSM 17132.</title>
        <authorList>
            <consortium name="US DOE Joint Genome Institute (JGI-PGF)"/>
            <person name="Lucas S."/>
            <person name="Copeland A."/>
            <person name="Lapidus A."/>
            <person name="Glavina del Rio T."/>
            <person name="Dalin E."/>
            <person name="Tice H."/>
            <person name="Bruce D."/>
            <person name="Goodwin L."/>
            <person name="Pitluck S."/>
            <person name="Kyrpides N."/>
            <person name="Mavromatis K."/>
            <person name="Ivanova N."/>
            <person name="Teshima H."/>
            <person name="Brettin T."/>
            <person name="Detter J.C."/>
            <person name="Han C."/>
            <person name="Tapia R."/>
            <person name="Land M."/>
            <person name="Hauser L."/>
            <person name="Markowitz V."/>
            <person name="Cheng J.-F."/>
            <person name="Hugenholtz P."/>
            <person name="Woyke T."/>
            <person name="Wu D."/>
            <person name="Tindall B."/>
            <person name="Pomrenke H.G."/>
            <person name="Brambilla E."/>
            <person name="Klenk H.-P."/>
            <person name="Eisen J.A."/>
        </authorList>
    </citation>
    <scope>NUCLEOTIDE SEQUENCE [LARGE SCALE GENOMIC DNA]</scope>
    <source>
        <strain>DSM 17132</strain>
    </source>
</reference>
<evidence type="ECO:0000259" key="3">
    <source>
        <dbReference type="Pfam" id="PF13505"/>
    </source>
</evidence>
<evidence type="ECO:0000313" key="5">
    <source>
        <dbReference type="Proteomes" id="UP000007435"/>
    </source>
</evidence>
<sequence>MRILILLFVAIQAQAQMAGLRGGVAVSNLTQTDFSAHTGFYAGVVGNFKSGGIYTLQPEMGFLRVGAKGDISYEVPRVGVVNEKGIVADYVYLNIMNKFSFHPAFGILVGPGWEQEVSNHPALRKQWDLAVNLGIEVKLSPKLGFEARVRRGTRDLYNGSHTLPRSSELFLWGENSFLAFQAGMFYYFAK</sequence>
<protein>
    <recommendedName>
        <fullName evidence="3">Outer membrane protein beta-barrel domain-containing protein</fullName>
    </recommendedName>
</protein>
<dbReference type="OrthoDB" id="1160354at2"/>
<dbReference type="AlphaFoldDB" id="E4RWZ7"/>
<reference evidence="4 5" key="2">
    <citation type="journal article" date="2011" name="Stand. Genomic Sci.">
        <title>Complete genome sequence of Leadbetterella byssophila type strain (4M15).</title>
        <authorList>
            <person name="Abt B."/>
            <person name="Teshima H."/>
            <person name="Lucas S."/>
            <person name="Lapidus A."/>
            <person name="Del Rio T.G."/>
            <person name="Nolan M."/>
            <person name="Tice H."/>
            <person name="Cheng J.F."/>
            <person name="Pitluck S."/>
            <person name="Liolios K."/>
            <person name="Pagani I."/>
            <person name="Ivanova N."/>
            <person name="Mavromatis K."/>
            <person name="Pati A."/>
            <person name="Tapia R."/>
            <person name="Han C."/>
            <person name="Goodwin L."/>
            <person name="Chen A."/>
            <person name="Palaniappan K."/>
            <person name="Land M."/>
            <person name="Hauser L."/>
            <person name="Chang Y.J."/>
            <person name="Jeffries C.D."/>
            <person name="Rohde M."/>
            <person name="Goker M."/>
            <person name="Tindall B.J."/>
            <person name="Detter J.C."/>
            <person name="Woyke T."/>
            <person name="Bristow J."/>
            <person name="Eisen J.A."/>
            <person name="Markowitz V."/>
            <person name="Hugenholtz P."/>
            <person name="Klenk H.P."/>
            <person name="Kyrpides N.C."/>
        </authorList>
    </citation>
    <scope>NUCLEOTIDE SEQUENCE [LARGE SCALE GENOMIC DNA]</scope>
    <source>
        <strain evidence="5">DSM 17132 / JCM 16389 / KACC 11308 / NBRC 106382 / 4M15</strain>
    </source>
</reference>
<dbReference type="Pfam" id="PF13505">
    <property type="entry name" value="OMP_b-brl"/>
    <property type="match status" value="1"/>
</dbReference>
<keyword evidence="5" id="KW-1185">Reference proteome</keyword>
<dbReference type="STRING" id="649349.Lbys_1490"/>
<feature type="domain" description="Outer membrane protein beta-barrel" evidence="3">
    <location>
        <begin position="4"/>
        <end position="152"/>
    </location>
</feature>
<gene>
    <name evidence="4" type="ordered locus">Lbys_1490</name>
</gene>
<dbReference type="HOGENOM" id="CLU_1426376_0_0_10"/>
<evidence type="ECO:0000256" key="1">
    <source>
        <dbReference type="ARBA" id="ARBA00022729"/>
    </source>
</evidence>
<feature type="signal peptide" evidence="2">
    <location>
        <begin position="1"/>
        <end position="18"/>
    </location>
</feature>
<name>E4RWZ7_LEAB4</name>
<accession>E4RWZ7</accession>
<dbReference type="RefSeq" id="WP_013408252.1">
    <property type="nucleotide sequence ID" value="NC_014655.1"/>
</dbReference>
<evidence type="ECO:0000256" key="2">
    <source>
        <dbReference type="SAM" id="SignalP"/>
    </source>
</evidence>
<dbReference type="Proteomes" id="UP000007435">
    <property type="component" value="Chromosome"/>
</dbReference>
<dbReference type="KEGG" id="lby:Lbys_1490"/>
<dbReference type="eggNOG" id="COG3637">
    <property type="taxonomic scope" value="Bacteria"/>
</dbReference>
<dbReference type="EMBL" id="CP002305">
    <property type="protein sequence ID" value="ADQ17203.1"/>
    <property type="molecule type" value="Genomic_DNA"/>
</dbReference>
<evidence type="ECO:0000313" key="4">
    <source>
        <dbReference type="EMBL" id="ADQ17203.1"/>
    </source>
</evidence>